<keyword evidence="2" id="KW-1185">Reference proteome</keyword>
<dbReference type="PANTHER" id="PTHR39456">
    <property type="entry name" value="METAL-DEPENDENT HYDROLASE"/>
    <property type="match status" value="1"/>
</dbReference>
<name>E3IWH0_PSEI1</name>
<dbReference type="EMBL" id="CP002299">
    <property type="protein sequence ID" value="ADP80153.1"/>
    <property type="molecule type" value="Genomic_DNA"/>
</dbReference>
<gene>
    <name evidence="1" type="ordered locus">FraEuI1c_2105</name>
</gene>
<protein>
    <submittedName>
        <fullName evidence="1">Uncharacterized conserved protein UCP07580</fullName>
    </submittedName>
</protein>
<dbReference type="AlphaFoldDB" id="E3IWH0"/>
<reference evidence="1 2" key="1">
    <citation type="submission" date="2010-10" db="EMBL/GenBank/DDBJ databases">
        <title>Complete sequence of Frankia sp. EuI1c.</title>
        <authorList>
            <consortium name="US DOE Joint Genome Institute"/>
            <person name="Lucas S."/>
            <person name="Copeland A."/>
            <person name="Lapidus A."/>
            <person name="Cheng J.-F."/>
            <person name="Bruce D."/>
            <person name="Goodwin L."/>
            <person name="Pitluck S."/>
            <person name="Chertkov O."/>
            <person name="Detter J.C."/>
            <person name="Han C."/>
            <person name="Tapia R."/>
            <person name="Land M."/>
            <person name="Hauser L."/>
            <person name="Jeffries C."/>
            <person name="Kyrpides N."/>
            <person name="Ivanova N."/>
            <person name="Mikhailova N."/>
            <person name="Beauchemin N."/>
            <person name="Sen A."/>
            <person name="Sur S.A."/>
            <person name="Gtari M."/>
            <person name="Wall L."/>
            <person name="Tisa L."/>
            <person name="Woyke T."/>
        </authorList>
    </citation>
    <scope>NUCLEOTIDE SEQUENCE [LARGE SCALE GENOMIC DNA]</scope>
    <source>
        <strain evidence="2">DSM 45817 / CECT 9037 / EuI1c</strain>
    </source>
</reference>
<dbReference type="Proteomes" id="UP000002484">
    <property type="component" value="Chromosome"/>
</dbReference>
<dbReference type="HOGENOM" id="CLU_920765_0_0_11"/>
<dbReference type="PANTHER" id="PTHR39456:SF1">
    <property type="entry name" value="METAL-DEPENDENT HYDROLASE"/>
    <property type="match status" value="1"/>
</dbReference>
<sequence>MTDLQVRRIPFDFSQDVSFVWNPANPEFSALMNLTSFMAIAFEKYIVTAVHAAQPRLRGETVKVEADSFLRQEAQHAAAHRLHAKALIRAYPGLAQVLNDLIASYDDLFQARPLEFHLAYVADVEATFTAYFKLLLDYEQDLFAPGDERVASLFLWHFVEEVEHRSSALALYREVVPDPRYRLRCLPAVVRHVVATGRIAIDGFRKHVPFEDRLVDYGGAGGGASLGRLLKRAEGRIRRQPVEKRPAALACVPRSRRWATTRALWASQRPSHDPEHQPLPVFADEWFAAYERGTDVSHWYTSQSAR</sequence>
<dbReference type="KEGG" id="fri:FraEuI1c_2105"/>
<dbReference type="eggNOG" id="COG3687">
    <property type="taxonomic scope" value="Bacteria"/>
</dbReference>
<evidence type="ECO:0000313" key="1">
    <source>
        <dbReference type="EMBL" id="ADP80153.1"/>
    </source>
</evidence>
<dbReference type="STRING" id="298654.FraEuI1c_2105"/>
<organism evidence="1 2">
    <name type="scientific">Pseudofrankia inefficax (strain DSM 45817 / CECT 9037 / DDB 130130 / EuI1c)</name>
    <name type="common">Frankia inefficax</name>
    <dbReference type="NCBI Taxonomy" id="298654"/>
    <lineage>
        <taxon>Bacteria</taxon>
        <taxon>Bacillati</taxon>
        <taxon>Actinomycetota</taxon>
        <taxon>Actinomycetes</taxon>
        <taxon>Frankiales</taxon>
        <taxon>Frankiaceae</taxon>
        <taxon>Pseudofrankia</taxon>
    </lineage>
</organism>
<dbReference type="InParanoid" id="E3IWH0"/>
<dbReference type="Pfam" id="PF10118">
    <property type="entry name" value="Metal_hydrol"/>
    <property type="match status" value="1"/>
</dbReference>
<dbReference type="OrthoDB" id="4762955at2"/>
<dbReference type="RefSeq" id="WP_013423272.1">
    <property type="nucleotide sequence ID" value="NC_014666.1"/>
</dbReference>
<evidence type="ECO:0000313" key="2">
    <source>
        <dbReference type="Proteomes" id="UP000002484"/>
    </source>
</evidence>
<proteinExistence type="predicted"/>
<dbReference type="InterPro" id="IPR016516">
    <property type="entry name" value="UCP07580"/>
</dbReference>
<accession>E3IWH0</accession>